<evidence type="ECO:0000256" key="1">
    <source>
        <dbReference type="SAM" id="MobiDB-lite"/>
    </source>
</evidence>
<gene>
    <name evidence="2" type="ORF">H6P80_06680</name>
</gene>
<dbReference type="Proteomes" id="UP000564378">
    <property type="component" value="Unassembled WGS sequence"/>
</dbReference>
<evidence type="ECO:0000313" key="2">
    <source>
        <dbReference type="EMBL" id="MBC2777301.1"/>
    </source>
</evidence>
<reference evidence="2 3" key="1">
    <citation type="submission" date="2020-08" db="EMBL/GenBank/DDBJ databases">
        <title>Draft genome sequence of Parasphingopyxis sp. GrpM-11.</title>
        <authorList>
            <person name="Oh J."/>
            <person name="Roh D.-H."/>
        </authorList>
    </citation>
    <scope>NUCLEOTIDE SEQUENCE [LARGE SCALE GENOMIC DNA]</scope>
    <source>
        <strain evidence="2 3">GrpM-11</strain>
    </source>
</reference>
<dbReference type="RefSeq" id="WP_185800521.1">
    <property type="nucleotide sequence ID" value="NZ_JACJVJ010000001.1"/>
</dbReference>
<proteinExistence type="predicted"/>
<comment type="caution">
    <text evidence="2">The sequence shown here is derived from an EMBL/GenBank/DDBJ whole genome shotgun (WGS) entry which is preliminary data.</text>
</comment>
<feature type="compositionally biased region" description="Polar residues" evidence="1">
    <location>
        <begin position="65"/>
        <end position="76"/>
    </location>
</feature>
<feature type="region of interest" description="Disordered" evidence="1">
    <location>
        <begin position="22"/>
        <end position="44"/>
    </location>
</feature>
<feature type="compositionally biased region" description="Gly residues" evidence="1">
    <location>
        <begin position="27"/>
        <end position="36"/>
    </location>
</feature>
<dbReference type="EMBL" id="JACJVJ010000001">
    <property type="protein sequence ID" value="MBC2777301.1"/>
    <property type="molecule type" value="Genomic_DNA"/>
</dbReference>
<organism evidence="2 3">
    <name type="scientific">Parasphingopyxis marina</name>
    <dbReference type="NCBI Taxonomy" id="2761622"/>
    <lineage>
        <taxon>Bacteria</taxon>
        <taxon>Pseudomonadati</taxon>
        <taxon>Pseudomonadota</taxon>
        <taxon>Alphaproteobacteria</taxon>
        <taxon>Sphingomonadales</taxon>
        <taxon>Sphingomonadaceae</taxon>
        <taxon>Parasphingopyxis</taxon>
    </lineage>
</organism>
<name>A0A842HY76_9SPHN</name>
<protein>
    <submittedName>
        <fullName evidence="2">Uncharacterized protein</fullName>
    </submittedName>
</protein>
<evidence type="ECO:0000313" key="3">
    <source>
        <dbReference type="Proteomes" id="UP000564378"/>
    </source>
</evidence>
<feature type="region of interest" description="Disordered" evidence="1">
    <location>
        <begin position="65"/>
        <end position="94"/>
    </location>
</feature>
<sequence>MPDKKETPANTPVELIESELDDIQGAGDPGPAGGGTLKAIGSGPSMGKVRFQSFSSSVKAEGKGVTTTTAMTAANSGSGGTAPSPTEETPTEEK</sequence>
<dbReference type="AlphaFoldDB" id="A0A842HY76"/>
<keyword evidence="3" id="KW-1185">Reference proteome</keyword>
<accession>A0A842HY76</accession>